<gene>
    <name evidence="2" type="ORF">D5F53_02120</name>
</gene>
<keyword evidence="3" id="KW-1185">Reference proteome</keyword>
<evidence type="ECO:0000313" key="2">
    <source>
        <dbReference type="EMBL" id="AYB42157.1"/>
    </source>
</evidence>
<reference evidence="2 3" key="1">
    <citation type="submission" date="2018-09" db="EMBL/GenBank/DDBJ databases">
        <title>Genome Sequence of Paenibacillus lautus Strain E7593-69, Azo Dye-Degrading Bacteria, Isolated from Commercial Tattoo Inks.</title>
        <authorList>
            <person name="Nho S.W."/>
            <person name="Kim S.-J."/>
            <person name="Kweon O."/>
            <person name="Cerniglia C.E."/>
        </authorList>
    </citation>
    <scope>NUCLEOTIDE SEQUENCE [LARGE SCALE GENOMIC DNA]</scope>
    <source>
        <strain evidence="2 3">E7593-69</strain>
    </source>
</reference>
<dbReference type="AlphaFoldDB" id="A0A385TI85"/>
<proteinExistence type="predicted"/>
<name>A0A385TI85_PAELA</name>
<feature type="transmembrane region" description="Helical" evidence="1">
    <location>
        <begin position="39"/>
        <end position="59"/>
    </location>
</feature>
<evidence type="ECO:0000256" key="1">
    <source>
        <dbReference type="SAM" id="Phobius"/>
    </source>
</evidence>
<dbReference type="EMBL" id="CP032412">
    <property type="protein sequence ID" value="AYB42157.1"/>
    <property type="molecule type" value="Genomic_DNA"/>
</dbReference>
<keyword evidence="1" id="KW-1133">Transmembrane helix</keyword>
<protein>
    <submittedName>
        <fullName evidence="2">Uncharacterized protein</fullName>
    </submittedName>
</protein>
<dbReference type="RefSeq" id="WP_119846373.1">
    <property type="nucleotide sequence ID" value="NZ_CP177044.1"/>
</dbReference>
<organism evidence="2 3">
    <name type="scientific">Paenibacillus lautus</name>
    <name type="common">Bacillus lautus</name>
    <dbReference type="NCBI Taxonomy" id="1401"/>
    <lineage>
        <taxon>Bacteria</taxon>
        <taxon>Bacillati</taxon>
        <taxon>Bacillota</taxon>
        <taxon>Bacilli</taxon>
        <taxon>Bacillales</taxon>
        <taxon>Paenibacillaceae</taxon>
        <taxon>Paenibacillus</taxon>
    </lineage>
</organism>
<dbReference type="Proteomes" id="UP000266552">
    <property type="component" value="Chromosome"/>
</dbReference>
<dbReference type="KEGG" id="plw:D5F53_02120"/>
<sequence>MEFIHVFQRMMAKGGTLAGSPKYIREAWLSMYRKQEKKLAILCFIVAAIMLYGAVKGYLRYMHHFG</sequence>
<accession>A0A385TI85</accession>
<keyword evidence="1" id="KW-0812">Transmembrane</keyword>
<evidence type="ECO:0000313" key="3">
    <source>
        <dbReference type="Proteomes" id="UP000266552"/>
    </source>
</evidence>
<keyword evidence="1" id="KW-0472">Membrane</keyword>